<feature type="region of interest" description="Disordered" evidence="4">
    <location>
        <begin position="285"/>
        <end position="313"/>
    </location>
</feature>
<dbReference type="InterPro" id="IPR014722">
    <property type="entry name" value="Rib_uL2_dom2"/>
</dbReference>
<evidence type="ECO:0000256" key="1">
    <source>
        <dbReference type="ARBA" id="ARBA00010618"/>
    </source>
</evidence>
<organism evidence="5 6">
    <name type="scientific">Pleomassaria siparia CBS 279.74</name>
    <dbReference type="NCBI Taxonomy" id="1314801"/>
    <lineage>
        <taxon>Eukaryota</taxon>
        <taxon>Fungi</taxon>
        <taxon>Dikarya</taxon>
        <taxon>Ascomycota</taxon>
        <taxon>Pezizomycotina</taxon>
        <taxon>Dothideomycetes</taxon>
        <taxon>Pleosporomycetidae</taxon>
        <taxon>Pleosporales</taxon>
        <taxon>Pleomassariaceae</taxon>
        <taxon>Pleomassaria</taxon>
    </lineage>
</organism>
<dbReference type="InterPro" id="IPR008991">
    <property type="entry name" value="Translation_prot_SH3-like_sf"/>
</dbReference>
<comment type="similarity">
    <text evidence="1">Belongs to the universal ribosomal protein uL24 family.</text>
</comment>
<proteinExistence type="inferred from homology"/>
<keyword evidence="2" id="KW-0689">Ribosomal protein</keyword>
<evidence type="ECO:0000256" key="3">
    <source>
        <dbReference type="ARBA" id="ARBA00023274"/>
    </source>
</evidence>
<evidence type="ECO:0000313" key="5">
    <source>
        <dbReference type="EMBL" id="KAF2704774.1"/>
    </source>
</evidence>
<dbReference type="InterPro" id="IPR041988">
    <property type="entry name" value="Ribosomal_uL24_KOW"/>
</dbReference>
<dbReference type="AlphaFoldDB" id="A0A6G1JVZ1"/>
<dbReference type="Gene3D" id="2.30.30.30">
    <property type="match status" value="1"/>
</dbReference>
<dbReference type="Proteomes" id="UP000799428">
    <property type="component" value="Unassembled WGS sequence"/>
</dbReference>
<dbReference type="EMBL" id="MU005781">
    <property type="protein sequence ID" value="KAF2704774.1"/>
    <property type="molecule type" value="Genomic_DNA"/>
</dbReference>
<gene>
    <name evidence="5" type="ORF">K504DRAFT_537787</name>
</gene>
<accession>A0A6G1JVZ1</accession>
<evidence type="ECO:0000256" key="2">
    <source>
        <dbReference type="ARBA" id="ARBA00022980"/>
    </source>
</evidence>
<evidence type="ECO:0008006" key="7">
    <source>
        <dbReference type="Google" id="ProtNLM"/>
    </source>
</evidence>
<name>A0A6G1JVZ1_9PLEO</name>
<dbReference type="GO" id="GO:0003723">
    <property type="term" value="F:RNA binding"/>
    <property type="evidence" value="ECO:0007669"/>
    <property type="project" value="InterPro"/>
</dbReference>
<dbReference type="GO" id="GO:0005840">
    <property type="term" value="C:ribosome"/>
    <property type="evidence" value="ECO:0007669"/>
    <property type="project" value="UniProtKB-KW"/>
</dbReference>
<keyword evidence="6" id="KW-1185">Reference proteome</keyword>
<dbReference type="OrthoDB" id="359154at2759"/>
<feature type="compositionally biased region" description="Polar residues" evidence="4">
    <location>
        <begin position="378"/>
        <end position="388"/>
    </location>
</feature>
<dbReference type="CDD" id="cd06089">
    <property type="entry name" value="KOW_RPL26"/>
    <property type="match status" value="1"/>
</dbReference>
<feature type="region of interest" description="Disordered" evidence="4">
    <location>
        <begin position="331"/>
        <end position="433"/>
    </location>
</feature>
<evidence type="ECO:0000256" key="4">
    <source>
        <dbReference type="SAM" id="MobiDB-lite"/>
    </source>
</evidence>
<keyword evidence="3" id="KW-0687">Ribonucleoprotein</keyword>
<evidence type="ECO:0000313" key="6">
    <source>
        <dbReference type="Proteomes" id="UP000799428"/>
    </source>
</evidence>
<protein>
    <recommendedName>
        <fullName evidence="7">KOW domain-containing protein</fullName>
    </recommendedName>
</protein>
<dbReference type="GO" id="GO:1990904">
    <property type="term" value="C:ribonucleoprotein complex"/>
    <property type="evidence" value="ECO:0007669"/>
    <property type="project" value="UniProtKB-KW"/>
</dbReference>
<dbReference type="SUPFAM" id="SSF50104">
    <property type="entry name" value="Translation proteins SH3-like domain"/>
    <property type="match status" value="1"/>
</dbReference>
<sequence>MLTKVPTAKALQKIKHIKHVKQAIKYHEALRARRDTEFKEDFDRRQRERAKRDYDARYTRGDVKNARRNYREDWAMGPLRPNRAVGINAELYGAMGRDQMQYPQIHIESQKMKNKLREKAGLDPEWPIIVDDKMVYPIAKNDRVVVIRGKEMNTIGVVQEIHEESHMVQLKDVNKVYVDSSIFTLASQEADSPKRAIDFPIPINDLRLVVPMTVTEIRDGRPVNVQQDVIVDNVVLEKYTEGVDPYIGARARSNTIPDEHQLDPRTKNPIYHRYIAGTRQLIEWPSDSSVEETSSPEEEVEIDTPSKWNPLNLIKGRSKPAVLESGIFSRSKAEAPEVPEEEAYEESPRESLYKPGGIQREPLLPRPSTYSRPHGKSSHPNQASTHENVSLEELNYPDSSDNLSDPAEIEDTRQVTETPAVQLKPRITKTPQQVIWDMEAEKRGAGKDGKNPFVHHNQTAYIPPSVLQVIGMHMEKNGIKLTSGTSAESKLD</sequence>
<reference evidence="5" key="1">
    <citation type="journal article" date="2020" name="Stud. Mycol.">
        <title>101 Dothideomycetes genomes: a test case for predicting lifestyles and emergence of pathogens.</title>
        <authorList>
            <person name="Haridas S."/>
            <person name="Albert R."/>
            <person name="Binder M."/>
            <person name="Bloem J."/>
            <person name="Labutti K."/>
            <person name="Salamov A."/>
            <person name="Andreopoulos B."/>
            <person name="Baker S."/>
            <person name="Barry K."/>
            <person name="Bills G."/>
            <person name="Bluhm B."/>
            <person name="Cannon C."/>
            <person name="Castanera R."/>
            <person name="Culley D."/>
            <person name="Daum C."/>
            <person name="Ezra D."/>
            <person name="Gonzalez J."/>
            <person name="Henrissat B."/>
            <person name="Kuo A."/>
            <person name="Liang C."/>
            <person name="Lipzen A."/>
            <person name="Lutzoni F."/>
            <person name="Magnuson J."/>
            <person name="Mondo S."/>
            <person name="Nolan M."/>
            <person name="Ohm R."/>
            <person name="Pangilinan J."/>
            <person name="Park H.-J."/>
            <person name="Ramirez L."/>
            <person name="Alfaro M."/>
            <person name="Sun H."/>
            <person name="Tritt A."/>
            <person name="Yoshinaga Y."/>
            <person name="Zwiers L.-H."/>
            <person name="Turgeon B."/>
            <person name="Goodwin S."/>
            <person name="Spatafora J."/>
            <person name="Crous P."/>
            <person name="Grigoriev I."/>
        </authorList>
    </citation>
    <scope>NUCLEOTIDE SEQUENCE</scope>
    <source>
        <strain evidence="5">CBS 279.74</strain>
    </source>
</reference>